<gene>
    <name evidence="1" type="ordered locus">Adeh_1803</name>
</gene>
<evidence type="ECO:0000313" key="2">
    <source>
        <dbReference type="Proteomes" id="UP000001935"/>
    </source>
</evidence>
<dbReference type="Proteomes" id="UP000001935">
    <property type="component" value="Chromosome"/>
</dbReference>
<dbReference type="RefSeq" id="WP_011420859.1">
    <property type="nucleotide sequence ID" value="NC_007760.1"/>
</dbReference>
<evidence type="ECO:0000313" key="1">
    <source>
        <dbReference type="EMBL" id="ABC81576.1"/>
    </source>
</evidence>
<reference evidence="1" key="1">
    <citation type="submission" date="2006-01" db="EMBL/GenBank/DDBJ databases">
        <title>Complete sequence of Anaeromyxobacter dehalogenans 2CP-C.</title>
        <authorList>
            <consortium name="US DOE Joint Genome Institute"/>
            <person name="Copeland A."/>
            <person name="Lucas S."/>
            <person name="Lapidus A."/>
            <person name="Barry K."/>
            <person name="Detter J.C."/>
            <person name="Glavina T."/>
            <person name="Hammon N."/>
            <person name="Israni S."/>
            <person name="Pitluck S."/>
            <person name="Brettin T."/>
            <person name="Bruce D."/>
            <person name="Han C."/>
            <person name="Tapia R."/>
            <person name="Gilna P."/>
            <person name="Kiss H."/>
            <person name="Schmutz J."/>
            <person name="Larimer F."/>
            <person name="Land M."/>
            <person name="Kyrpides N."/>
            <person name="Anderson I."/>
            <person name="Sanford R.A."/>
            <person name="Ritalahti K.M."/>
            <person name="Thomas H.S."/>
            <person name="Kirby J.R."/>
            <person name="Zhulin I.B."/>
            <person name="Loeffler F.E."/>
            <person name="Richardson P."/>
        </authorList>
    </citation>
    <scope>NUCLEOTIDE SEQUENCE</scope>
    <source>
        <strain evidence="1">2CP-C</strain>
    </source>
</reference>
<accession>Q2IIU7</accession>
<dbReference type="EMBL" id="CP000251">
    <property type="protein sequence ID" value="ABC81576.1"/>
    <property type="molecule type" value="Genomic_DNA"/>
</dbReference>
<protein>
    <submittedName>
        <fullName evidence="1">Uncharacterized protein</fullName>
    </submittedName>
</protein>
<dbReference type="AlphaFoldDB" id="Q2IIU7"/>
<proteinExistence type="predicted"/>
<dbReference type="STRING" id="290397.Adeh_1803"/>
<dbReference type="KEGG" id="ade:Adeh_1803"/>
<sequence>MTTMISTADALAEVRRWYDAQVDAVARAWEPRFRHRQYRPDTEEDDWETLSPPRLELEDALARLPMFQDDAVGCLVLAVSPQNYEDAQPITGQASTVMALDVLARAEALGYFREPCSEGLRFPDLPAAGLLSDDFRKAEEEAETAQNCAYLVNRFPDSYSAEKRADCAARLEAAQKRLAAVRAGEIPAFTEAQKRAQHVERRRAIVAAYRARLEAAGVDATWVEVERAGASDAREAA</sequence>
<name>Q2IIU7_ANADE</name>
<dbReference type="HOGENOM" id="CLU_1168746_0_0_7"/>
<organism evidence="1 2">
    <name type="scientific">Anaeromyxobacter dehalogenans (strain 2CP-C)</name>
    <dbReference type="NCBI Taxonomy" id="290397"/>
    <lineage>
        <taxon>Bacteria</taxon>
        <taxon>Pseudomonadati</taxon>
        <taxon>Myxococcota</taxon>
        <taxon>Myxococcia</taxon>
        <taxon>Myxococcales</taxon>
        <taxon>Cystobacterineae</taxon>
        <taxon>Anaeromyxobacteraceae</taxon>
        <taxon>Anaeromyxobacter</taxon>
    </lineage>
</organism>